<dbReference type="Proteomes" id="UP000009169">
    <property type="component" value="Unassembled WGS sequence"/>
</dbReference>
<protein>
    <recommendedName>
        <fullName evidence="4">HNH nuclease domain-containing protein</fullName>
    </recommendedName>
</protein>
<proteinExistence type="predicted"/>
<organism evidence="2 3">
    <name type="scientific">Trichophyton equinum (strain ATCC MYA-4606 / CBS 127.97)</name>
    <name type="common">Horse ringworm fungus</name>
    <dbReference type="NCBI Taxonomy" id="559882"/>
    <lineage>
        <taxon>Eukaryota</taxon>
        <taxon>Fungi</taxon>
        <taxon>Dikarya</taxon>
        <taxon>Ascomycota</taxon>
        <taxon>Pezizomycotina</taxon>
        <taxon>Eurotiomycetes</taxon>
        <taxon>Eurotiomycetidae</taxon>
        <taxon>Onygenales</taxon>
        <taxon>Arthrodermataceae</taxon>
        <taxon>Trichophyton</taxon>
    </lineage>
</organism>
<dbReference type="VEuPathDB" id="FungiDB:TEQG_04588"/>
<evidence type="ECO:0000313" key="2">
    <source>
        <dbReference type="EMBL" id="EGE05579.1"/>
    </source>
</evidence>
<dbReference type="EMBL" id="DS995740">
    <property type="protein sequence ID" value="EGE05579.1"/>
    <property type="molecule type" value="Genomic_DNA"/>
</dbReference>
<feature type="compositionally biased region" description="Polar residues" evidence="1">
    <location>
        <begin position="239"/>
        <end position="249"/>
    </location>
</feature>
<feature type="region of interest" description="Disordered" evidence="1">
    <location>
        <begin position="236"/>
        <end position="290"/>
    </location>
</feature>
<sequence length="318" mass="35536">MDPTARLQITCRSGQPRTMSTASTHSTALSEAIKLESIRLSGPNCWSCNTRQPQICHVVGQQDTQKEVWEGAGLFNFAYKSVANTIPLCPSCHVEFDLAIDPGYIFFPTDLQFFINYELADRERRHLSAESGLLVKRQVPTAEDYKDHQIQNGSISPEDVGGLYSRVFLKDFLHDGMFPAIIHTLTTPKCWHGNPIASLRRAIAALGSARIYIISSETRCCLEQLRDLYFNDTTEEQVQENLQSHQPPTQAAKRPQNEATEEGAKKRKRKAVEDSQDIDRSGPSGLDSNLEKGNEFILGSAITANEAIQKYKSVFTTL</sequence>
<accession>F2PUL1</accession>
<evidence type="ECO:0008006" key="4">
    <source>
        <dbReference type="Google" id="ProtNLM"/>
    </source>
</evidence>
<dbReference type="AlphaFoldDB" id="F2PUL1"/>
<dbReference type="OrthoDB" id="3800761at2759"/>
<feature type="compositionally biased region" description="Basic and acidic residues" evidence="1">
    <location>
        <begin position="271"/>
        <end position="280"/>
    </location>
</feature>
<name>F2PUL1_TRIEC</name>
<keyword evidence="3" id="KW-1185">Reference proteome</keyword>
<dbReference type="HOGENOM" id="CLU_063894_0_0_1"/>
<reference evidence="3" key="1">
    <citation type="journal article" date="2012" name="MBio">
        <title>Comparative genome analysis of Trichophyton rubrum and related dermatophytes reveals candidate genes involved in infection.</title>
        <authorList>
            <person name="Martinez D.A."/>
            <person name="Oliver B.G."/>
            <person name="Graeser Y."/>
            <person name="Goldberg J.M."/>
            <person name="Li W."/>
            <person name="Martinez-Rossi N.M."/>
            <person name="Monod M."/>
            <person name="Shelest E."/>
            <person name="Barton R.C."/>
            <person name="Birch E."/>
            <person name="Brakhage A.A."/>
            <person name="Chen Z."/>
            <person name="Gurr S.J."/>
            <person name="Heiman D."/>
            <person name="Heitman J."/>
            <person name="Kosti I."/>
            <person name="Rossi A."/>
            <person name="Saif S."/>
            <person name="Samalova M."/>
            <person name="Saunders C.W."/>
            <person name="Shea T."/>
            <person name="Summerbell R.C."/>
            <person name="Xu J."/>
            <person name="Young S."/>
            <person name="Zeng Q."/>
            <person name="Birren B.W."/>
            <person name="Cuomo C.A."/>
            <person name="White T.C."/>
        </authorList>
    </citation>
    <scope>NUCLEOTIDE SEQUENCE [LARGE SCALE GENOMIC DNA]</scope>
    <source>
        <strain evidence="3">ATCC MYA-4606 / CBS 127.97</strain>
    </source>
</reference>
<dbReference type="eggNOG" id="ENOG502S8IX">
    <property type="taxonomic scope" value="Eukaryota"/>
</dbReference>
<evidence type="ECO:0000313" key="3">
    <source>
        <dbReference type="Proteomes" id="UP000009169"/>
    </source>
</evidence>
<evidence type="ECO:0000256" key="1">
    <source>
        <dbReference type="SAM" id="MobiDB-lite"/>
    </source>
</evidence>
<gene>
    <name evidence="2" type="ORF">TEQG_04588</name>
</gene>